<dbReference type="PROSITE" id="PS50004">
    <property type="entry name" value="C2"/>
    <property type="match status" value="1"/>
</dbReference>
<dbReference type="EMBL" id="HG994587">
    <property type="protein sequence ID" value="CAF3011890.1"/>
    <property type="molecule type" value="Genomic_DNA"/>
</dbReference>
<dbReference type="OrthoDB" id="419768at2759"/>
<feature type="region of interest" description="Disordered" evidence="7">
    <location>
        <begin position="1"/>
        <end position="39"/>
    </location>
</feature>
<dbReference type="GO" id="GO:0005829">
    <property type="term" value="C:cytosol"/>
    <property type="evidence" value="ECO:0007669"/>
    <property type="project" value="TreeGrafter"/>
</dbReference>
<dbReference type="InterPro" id="IPR035892">
    <property type="entry name" value="C2_domain_sf"/>
</dbReference>
<keyword evidence="6" id="KW-0479">Metal-binding</keyword>
<keyword evidence="6" id="KW-0442">Lipid degradation</keyword>
<dbReference type="GO" id="GO:0005509">
    <property type="term" value="F:calcium ion binding"/>
    <property type="evidence" value="ECO:0007669"/>
    <property type="project" value="TreeGrafter"/>
</dbReference>
<keyword evidence="4 6" id="KW-0378">Hydrolase</keyword>
<comment type="domain">
    <text evidence="6">The N-terminal C2 domain associates with lipid membranes upon calcium binding.</text>
</comment>
<dbReference type="PROSITE" id="PS51210">
    <property type="entry name" value="PLA2C"/>
    <property type="match status" value="1"/>
</dbReference>
<feature type="compositionally biased region" description="Polar residues" evidence="7">
    <location>
        <begin position="16"/>
        <end position="29"/>
    </location>
</feature>
<keyword evidence="6" id="KW-0106">Calcium</keyword>
<dbReference type="Pfam" id="PF01735">
    <property type="entry name" value="PLA2_B"/>
    <property type="match status" value="2"/>
</dbReference>
<name>A0A7R8D3G9_LEPSM</name>
<comment type="catalytic activity">
    <reaction evidence="6">
        <text>a 1,2-diacyl-sn-glycero-3-phosphocholine + H2O = a 1-acyl-sn-glycero-3-phosphocholine + a fatty acid + H(+)</text>
        <dbReference type="Rhea" id="RHEA:15801"/>
        <dbReference type="ChEBI" id="CHEBI:15377"/>
        <dbReference type="ChEBI" id="CHEBI:15378"/>
        <dbReference type="ChEBI" id="CHEBI:28868"/>
        <dbReference type="ChEBI" id="CHEBI:57643"/>
        <dbReference type="ChEBI" id="CHEBI:58168"/>
        <dbReference type="EC" id="3.1.1.4"/>
    </reaction>
</comment>
<comment type="subcellular location">
    <subcellularLocation>
        <location evidence="1">Cytoplasm</location>
    </subcellularLocation>
</comment>
<dbReference type="PANTHER" id="PTHR10728:SF40">
    <property type="entry name" value="PATATIN FAMILY PROTEIN"/>
    <property type="match status" value="1"/>
</dbReference>
<evidence type="ECO:0000313" key="9">
    <source>
        <dbReference type="Proteomes" id="UP000675881"/>
    </source>
</evidence>
<dbReference type="SUPFAM" id="SSF52151">
    <property type="entry name" value="FabD/lysophospholipase-like"/>
    <property type="match status" value="2"/>
</dbReference>
<evidence type="ECO:0000256" key="2">
    <source>
        <dbReference type="ARBA" id="ARBA00013278"/>
    </source>
</evidence>
<accession>A0A7R8D3G9</accession>
<evidence type="ECO:0000256" key="5">
    <source>
        <dbReference type="ARBA" id="ARBA00023098"/>
    </source>
</evidence>
<keyword evidence="9" id="KW-1185">Reference proteome</keyword>
<dbReference type="SMART" id="SM00239">
    <property type="entry name" value="C2"/>
    <property type="match status" value="1"/>
</dbReference>
<reference evidence="8" key="1">
    <citation type="submission" date="2021-02" db="EMBL/GenBank/DDBJ databases">
        <authorList>
            <person name="Bekaert M."/>
        </authorList>
    </citation>
    <scope>NUCLEOTIDE SEQUENCE</scope>
    <source>
        <strain evidence="8">IoA-00</strain>
    </source>
</reference>
<gene>
    <name evidence="8" type="ORF">LSAA_13864</name>
</gene>
<organism evidence="8 9">
    <name type="scientific">Lepeophtheirus salmonis</name>
    <name type="common">Salmon louse</name>
    <name type="synonym">Caligus salmonis</name>
    <dbReference type="NCBI Taxonomy" id="72036"/>
    <lineage>
        <taxon>Eukaryota</taxon>
        <taxon>Metazoa</taxon>
        <taxon>Ecdysozoa</taxon>
        <taxon>Arthropoda</taxon>
        <taxon>Crustacea</taxon>
        <taxon>Multicrustacea</taxon>
        <taxon>Hexanauplia</taxon>
        <taxon>Copepoda</taxon>
        <taxon>Siphonostomatoida</taxon>
        <taxon>Caligidae</taxon>
        <taxon>Lepeophtheirus</taxon>
    </lineage>
</organism>
<dbReference type="Gene3D" id="2.60.40.150">
    <property type="entry name" value="C2 domain"/>
    <property type="match status" value="1"/>
</dbReference>
<evidence type="ECO:0000256" key="1">
    <source>
        <dbReference type="ARBA" id="ARBA00004496"/>
    </source>
</evidence>
<sequence>MERLNLRRNEFKDNRSQLLKPTTSSFNQGLGSGPEPDTGIDDELFTDVGHCLEKGSLQKVNSVCCYLTPTSESKGNTTAEVLPSSFHVEENSLRSQRCCRSSNGGNFEQNSESFDYERKEKHIPNSYQLFKICHERCHKLEVTVIQGRGITRGKLKDWLNKPNSFVGVRAIGTPNGQKKTQPIPKTSNPTWNETLTFYIDPIKDTRLEFVLYDLNLTVNEEIGRRKLDIKGLDSSMEETVTLLFKNGSAIDVTLKIVKNLEPSLRFDLRLCDEELDFVRSRREKVFAALNQFIGEECQMQMEEVPKICIMTSGGGFRAMIACSGVYKALQSEGLLDCASYVAALSGSSWYTSTLFSHPEFPHPGVAETIIPELRECVEKHWQVHLSPPWSSRYLKKIIRKSVNGQPVSFTDFFGYLVGQQLLNSRMKSKLSDQKEKIADGKAPMPIYTCLHVKSNVSAKMFQEWYEFTPYEVGIPKYGVFMKSNEFASKFYMGQVVKKFPEVPLHFLSGIWGSAFTILFKRFVQEKGKNGVDEIMRMVLMDKQDPQCSSEEEAEDDEDCEKIISRLTKDLVSADDEDHFEMDKPSSSIEPQSSLMLKDEFYQGRYKPYSVSTSDDELNDPQSEVQSDVHKNAVSLKEKLLRKYSFRKVSSNTKKSEALLPRSMTTNNVRISVNAKESNNSGETSYFDKVLEKALTTTPIDSRAFRAGVILNPFRGLTTLENNCNECSKITEGLRDPTDDDFKDYKESMKTDDKKIYLVDSGLSFNLPFPLTLRPQRGIQLYLTFDFSSRKSDSTPPFRELLLAEKWAQLHGQPFPPIKKTVKSLIGCPNKECYVFKDTENIRAPVILFFPIVNSSFRKYSAPGEIRNDEEEKTFGDFKIFDDTNAYAIWRFVYPNLSFDRMTSMMEYNVKNNVHIIRYEIIDLIERRRKANMNPLALPTK</sequence>
<protein>
    <recommendedName>
        <fullName evidence="2 6">Phospholipase A2</fullName>
        <ecNumber evidence="2 6">3.1.1.4</ecNumber>
    </recommendedName>
</protein>
<dbReference type="EC" id="3.1.1.4" evidence="2 6"/>
<dbReference type="GO" id="GO:0046475">
    <property type="term" value="P:glycerophospholipid catabolic process"/>
    <property type="evidence" value="ECO:0007669"/>
    <property type="project" value="TreeGrafter"/>
</dbReference>
<keyword evidence="3 6" id="KW-0963">Cytoplasm</keyword>
<dbReference type="Proteomes" id="UP000675881">
    <property type="component" value="Chromosome 8"/>
</dbReference>
<dbReference type="Pfam" id="PF00168">
    <property type="entry name" value="C2"/>
    <property type="match status" value="1"/>
</dbReference>
<proteinExistence type="predicted"/>
<dbReference type="InterPro" id="IPR002642">
    <property type="entry name" value="LysoPLipase_cat_dom"/>
</dbReference>
<dbReference type="PANTHER" id="PTHR10728">
    <property type="entry name" value="CYTOSOLIC PHOSPHOLIPASE A2"/>
    <property type="match status" value="1"/>
</dbReference>
<evidence type="ECO:0000256" key="7">
    <source>
        <dbReference type="SAM" id="MobiDB-lite"/>
    </source>
</evidence>
<feature type="compositionally biased region" description="Basic and acidic residues" evidence="7">
    <location>
        <begin position="1"/>
        <end position="15"/>
    </location>
</feature>
<evidence type="ECO:0000256" key="6">
    <source>
        <dbReference type="RuleBase" id="RU362102"/>
    </source>
</evidence>
<evidence type="ECO:0000313" key="8">
    <source>
        <dbReference type="EMBL" id="CAF3011890.1"/>
    </source>
</evidence>
<dbReference type="InterPro" id="IPR000008">
    <property type="entry name" value="C2_dom"/>
</dbReference>
<dbReference type="GO" id="GO:0005544">
    <property type="term" value="F:calcium-dependent phospholipid binding"/>
    <property type="evidence" value="ECO:0007669"/>
    <property type="project" value="TreeGrafter"/>
</dbReference>
<dbReference type="InterPro" id="IPR016035">
    <property type="entry name" value="Acyl_Trfase/lysoPLipase"/>
</dbReference>
<keyword evidence="5 6" id="KW-0443">Lipid metabolism</keyword>
<dbReference type="AlphaFoldDB" id="A0A7R8D3G9"/>
<dbReference type="SUPFAM" id="SSF49562">
    <property type="entry name" value="C2 domain (Calcium/lipid-binding domain, CaLB)"/>
    <property type="match status" value="1"/>
</dbReference>
<evidence type="ECO:0000256" key="4">
    <source>
        <dbReference type="ARBA" id="ARBA00022801"/>
    </source>
</evidence>
<dbReference type="SMART" id="SM00022">
    <property type="entry name" value="PLAc"/>
    <property type="match status" value="1"/>
</dbReference>
<evidence type="ECO:0000256" key="3">
    <source>
        <dbReference type="ARBA" id="ARBA00022490"/>
    </source>
</evidence>
<dbReference type="GO" id="GO:0047498">
    <property type="term" value="F:calcium-dependent phospholipase A2 activity"/>
    <property type="evidence" value="ECO:0007669"/>
    <property type="project" value="TreeGrafter"/>
</dbReference>
<dbReference type="Gene3D" id="3.40.1090.10">
    <property type="entry name" value="Cytosolic phospholipase A2 catalytic domain"/>
    <property type="match status" value="1"/>
</dbReference>